<dbReference type="HOGENOM" id="CLU_058421_3_2_9"/>
<dbReference type="PANTHER" id="PTHR33452:SF1">
    <property type="entry name" value="INNER MEMBRANE PROTEIN YPHA-RELATED"/>
    <property type="match status" value="1"/>
</dbReference>
<dbReference type="RefSeq" id="WP_016174126.1">
    <property type="nucleotide sequence ID" value="NZ_KE136389.1"/>
</dbReference>
<keyword evidence="5 7" id="KW-1133">Transmembrane helix</keyword>
<evidence type="ECO:0000256" key="4">
    <source>
        <dbReference type="ARBA" id="ARBA00022692"/>
    </source>
</evidence>
<dbReference type="InterPro" id="IPR051907">
    <property type="entry name" value="DoxX-like_oxidoreductase"/>
</dbReference>
<feature type="transmembrane region" description="Helical" evidence="7">
    <location>
        <begin position="33"/>
        <end position="55"/>
    </location>
</feature>
<evidence type="ECO:0000256" key="3">
    <source>
        <dbReference type="ARBA" id="ARBA00022475"/>
    </source>
</evidence>
<comment type="caution">
    <text evidence="8">The sequence shown here is derived from an EMBL/GenBank/DDBJ whole genome shotgun (WGS) entry which is preliminary data.</text>
</comment>
<dbReference type="Pfam" id="PF07681">
    <property type="entry name" value="DoxX"/>
    <property type="match status" value="1"/>
</dbReference>
<proteinExistence type="inferred from homology"/>
<feature type="transmembrane region" description="Helical" evidence="7">
    <location>
        <begin position="7"/>
        <end position="27"/>
    </location>
</feature>
<name>S0NFE5_9ENTE</name>
<dbReference type="EMBL" id="AHYT01000001">
    <property type="protein sequence ID" value="EOT30611.1"/>
    <property type="molecule type" value="Genomic_DNA"/>
</dbReference>
<comment type="subcellular location">
    <subcellularLocation>
        <location evidence="1">Cell membrane</location>
        <topology evidence="1">Multi-pass membrane protein</topology>
    </subcellularLocation>
</comment>
<evidence type="ECO:0000256" key="6">
    <source>
        <dbReference type="ARBA" id="ARBA00023136"/>
    </source>
</evidence>
<evidence type="ECO:0008006" key="10">
    <source>
        <dbReference type="Google" id="ProtNLM"/>
    </source>
</evidence>
<evidence type="ECO:0000313" key="8">
    <source>
        <dbReference type="EMBL" id="EOT30611.1"/>
    </source>
</evidence>
<dbReference type="eggNOG" id="COG2259">
    <property type="taxonomic scope" value="Bacteria"/>
</dbReference>
<dbReference type="PATRIC" id="fig|1139996.3.peg.308"/>
<dbReference type="Proteomes" id="UP000014136">
    <property type="component" value="Unassembled WGS sequence"/>
</dbReference>
<evidence type="ECO:0000256" key="1">
    <source>
        <dbReference type="ARBA" id="ARBA00004651"/>
    </source>
</evidence>
<evidence type="ECO:0000256" key="5">
    <source>
        <dbReference type="ARBA" id="ARBA00022989"/>
    </source>
</evidence>
<protein>
    <recommendedName>
        <fullName evidence="10">DoxX family protein</fullName>
    </recommendedName>
</protein>
<dbReference type="InterPro" id="IPR032808">
    <property type="entry name" value="DoxX"/>
</dbReference>
<keyword evidence="4 7" id="KW-0812">Transmembrane</keyword>
<reference evidence="8 9" key="1">
    <citation type="submission" date="2013-03" db="EMBL/GenBank/DDBJ databases">
        <title>The Genome Sequence of Enterococcus saccharolyticus ATCC_43076 (Illumina only assembly).</title>
        <authorList>
            <consortium name="The Broad Institute Genomics Platform"/>
            <consortium name="The Broad Institute Genome Sequencing Center for Infectious Disease"/>
            <person name="Earl A."/>
            <person name="Russ C."/>
            <person name="Gilmore M."/>
            <person name="Surin D."/>
            <person name="Walker B."/>
            <person name="Young S."/>
            <person name="Zeng Q."/>
            <person name="Gargeya S."/>
            <person name="Fitzgerald M."/>
            <person name="Haas B."/>
            <person name="Abouelleil A."/>
            <person name="Allen A.W."/>
            <person name="Alvarado L."/>
            <person name="Arachchi H.M."/>
            <person name="Berlin A.M."/>
            <person name="Chapman S.B."/>
            <person name="Gainer-Dewar J."/>
            <person name="Goldberg J."/>
            <person name="Griggs A."/>
            <person name="Gujja S."/>
            <person name="Hansen M."/>
            <person name="Howarth C."/>
            <person name="Imamovic A."/>
            <person name="Ireland A."/>
            <person name="Larimer J."/>
            <person name="McCowan C."/>
            <person name="Murphy C."/>
            <person name="Pearson M."/>
            <person name="Poon T.W."/>
            <person name="Priest M."/>
            <person name="Roberts A."/>
            <person name="Saif S."/>
            <person name="Shea T."/>
            <person name="Sisk P."/>
            <person name="Sykes S."/>
            <person name="Wortman J."/>
            <person name="Nusbaum C."/>
            <person name="Birren B."/>
        </authorList>
    </citation>
    <scope>NUCLEOTIDE SEQUENCE [LARGE SCALE GENOMIC DNA]</scope>
    <source>
        <strain evidence="8 9">ATCC 43076</strain>
    </source>
</reference>
<keyword evidence="9" id="KW-1185">Reference proteome</keyword>
<dbReference type="GO" id="GO:0005886">
    <property type="term" value="C:plasma membrane"/>
    <property type="evidence" value="ECO:0007669"/>
    <property type="project" value="UniProtKB-SubCell"/>
</dbReference>
<evidence type="ECO:0000256" key="2">
    <source>
        <dbReference type="ARBA" id="ARBA00006679"/>
    </source>
</evidence>
<dbReference type="PANTHER" id="PTHR33452">
    <property type="entry name" value="OXIDOREDUCTASE CATD-RELATED"/>
    <property type="match status" value="1"/>
</dbReference>
<accession>S0NFE5</accession>
<evidence type="ECO:0000313" key="9">
    <source>
        <dbReference type="Proteomes" id="UP000014136"/>
    </source>
</evidence>
<sequence length="128" mass="13703">MDKTTRLTVSLVLVRVILGVSMLMHGISKFSDLAGTVGFFSSLGVPAFMAYLVILIEIVGGIFMIIGLLVPLVALGFVVVLATAMFLLGLNRGYVGGVELEVILIVLSIATGFAHFEKKLFTFLPNVK</sequence>
<feature type="transmembrane region" description="Helical" evidence="7">
    <location>
        <begin position="94"/>
        <end position="116"/>
    </location>
</feature>
<keyword evidence="6 7" id="KW-0472">Membrane</keyword>
<organism evidence="8 9">
    <name type="scientific">Enterococcus saccharolyticus subsp. saccharolyticus ATCC 43076</name>
    <dbReference type="NCBI Taxonomy" id="1139996"/>
    <lineage>
        <taxon>Bacteria</taxon>
        <taxon>Bacillati</taxon>
        <taxon>Bacillota</taxon>
        <taxon>Bacilli</taxon>
        <taxon>Lactobacillales</taxon>
        <taxon>Enterococcaceae</taxon>
        <taxon>Enterococcus</taxon>
    </lineage>
</organism>
<dbReference type="OrthoDB" id="886570at2"/>
<evidence type="ECO:0000256" key="7">
    <source>
        <dbReference type="SAM" id="Phobius"/>
    </source>
</evidence>
<gene>
    <name evidence="8" type="ORF">OMQ_00315</name>
</gene>
<keyword evidence="3" id="KW-1003">Cell membrane</keyword>
<dbReference type="AlphaFoldDB" id="S0NFE5"/>
<feature type="transmembrane region" description="Helical" evidence="7">
    <location>
        <begin position="62"/>
        <end position="88"/>
    </location>
</feature>
<comment type="similarity">
    <text evidence="2">Belongs to the DoxX family.</text>
</comment>
<dbReference type="STRING" id="41997.RV16_GL000504"/>